<dbReference type="Proteomes" id="UP001153714">
    <property type="component" value="Chromosome 21"/>
</dbReference>
<keyword evidence="3" id="KW-1185">Reference proteome</keyword>
<feature type="compositionally biased region" description="Basic residues" evidence="1">
    <location>
        <begin position="229"/>
        <end position="239"/>
    </location>
</feature>
<dbReference type="EMBL" id="OU893352">
    <property type="protein sequence ID" value="CAG9790249.1"/>
    <property type="molecule type" value="Genomic_DNA"/>
</dbReference>
<sequence length="239" mass="27099">MEHMEQLQGTLSHLMVEFQSRMSSFEAELQKAPNPSATASGLATEFATFKSFILDTLNSLQSQIHILAKSLDKLEMHSRRKILLLHGVQELEGEDPSQIAVKTVSERLMSEFALQHIKRCHRMGRVNNSSRPRPIIIKFHDKVIRDKIWFSKSRLKGTGTTLSEFLTHSRHNTFMAARERFGVNKCWTQEGTIHVLGINNTRHRITTIAELQSLEPEPAKPAAATKLAPKARRVITGKK</sequence>
<organism evidence="2 3">
    <name type="scientific">Diatraea saccharalis</name>
    <name type="common">sugarcane borer</name>
    <dbReference type="NCBI Taxonomy" id="40085"/>
    <lineage>
        <taxon>Eukaryota</taxon>
        <taxon>Metazoa</taxon>
        <taxon>Ecdysozoa</taxon>
        <taxon>Arthropoda</taxon>
        <taxon>Hexapoda</taxon>
        <taxon>Insecta</taxon>
        <taxon>Pterygota</taxon>
        <taxon>Neoptera</taxon>
        <taxon>Endopterygota</taxon>
        <taxon>Lepidoptera</taxon>
        <taxon>Glossata</taxon>
        <taxon>Ditrysia</taxon>
        <taxon>Pyraloidea</taxon>
        <taxon>Crambidae</taxon>
        <taxon>Crambinae</taxon>
        <taxon>Diatraea</taxon>
    </lineage>
</organism>
<evidence type="ECO:0000313" key="2">
    <source>
        <dbReference type="EMBL" id="CAG9790249.1"/>
    </source>
</evidence>
<dbReference type="OrthoDB" id="8121249at2759"/>
<evidence type="ECO:0000313" key="3">
    <source>
        <dbReference type="Proteomes" id="UP001153714"/>
    </source>
</evidence>
<evidence type="ECO:0000256" key="1">
    <source>
        <dbReference type="SAM" id="MobiDB-lite"/>
    </source>
</evidence>
<feature type="compositionally biased region" description="Low complexity" evidence="1">
    <location>
        <begin position="217"/>
        <end position="228"/>
    </location>
</feature>
<proteinExistence type="predicted"/>
<accession>A0A9N9R699</accession>
<dbReference type="Gene3D" id="3.30.70.1820">
    <property type="entry name" value="L1 transposable element, RRM domain"/>
    <property type="match status" value="1"/>
</dbReference>
<reference evidence="2" key="1">
    <citation type="submission" date="2021-12" db="EMBL/GenBank/DDBJ databases">
        <authorList>
            <person name="King R."/>
        </authorList>
    </citation>
    <scope>NUCLEOTIDE SEQUENCE</scope>
</reference>
<gene>
    <name evidence="2" type="ORF">DIATSA_LOCUS7918</name>
</gene>
<protein>
    <submittedName>
        <fullName evidence="2">Uncharacterized protein</fullName>
    </submittedName>
</protein>
<reference evidence="2" key="2">
    <citation type="submission" date="2022-10" db="EMBL/GenBank/DDBJ databases">
        <authorList>
            <consortium name="ENA_rothamsted_submissions"/>
            <consortium name="culmorum"/>
            <person name="King R."/>
        </authorList>
    </citation>
    <scope>NUCLEOTIDE SEQUENCE</scope>
</reference>
<feature type="region of interest" description="Disordered" evidence="1">
    <location>
        <begin position="217"/>
        <end position="239"/>
    </location>
</feature>
<name>A0A9N9R699_9NEOP</name>
<dbReference type="AlphaFoldDB" id="A0A9N9R699"/>